<dbReference type="SUPFAM" id="SSF102645">
    <property type="entry name" value="CoaB-like"/>
    <property type="match status" value="1"/>
</dbReference>
<dbReference type="InterPro" id="IPR035929">
    <property type="entry name" value="CoaB-like_sf"/>
</dbReference>
<dbReference type="Gene3D" id="3.40.50.10300">
    <property type="entry name" value="CoaB-like"/>
    <property type="match status" value="1"/>
</dbReference>
<dbReference type="EC" id="6.3.2.5" evidence="2"/>
<dbReference type="AlphaFoldDB" id="A0A098EB70"/>
<evidence type="ECO:0000259" key="1">
    <source>
        <dbReference type="Pfam" id="PF04127"/>
    </source>
</evidence>
<name>A0A098EB70_9ZZZZ</name>
<dbReference type="GO" id="GO:0004632">
    <property type="term" value="F:phosphopantothenate--cysteine ligase activity"/>
    <property type="evidence" value="ECO:0007669"/>
    <property type="project" value="UniProtKB-EC"/>
</dbReference>
<gene>
    <name evidence="2" type="ORF">MSIBF_A2680006</name>
</gene>
<dbReference type="Pfam" id="PF04127">
    <property type="entry name" value="DFP"/>
    <property type="match status" value="1"/>
</dbReference>
<dbReference type="GO" id="GO:0015937">
    <property type="term" value="P:coenzyme A biosynthetic process"/>
    <property type="evidence" value="ECO:0007669"/>
    <property type="project" value="UniProtKB-ARBA"/>
</dbReference>
<dbReference type="EMBL" id="CCXY01000188">
    <property type="protein sequence ID" value="CEG12734.1"/>
    <property type="molecule type" value="Genomic_DNA"/>
</dbReference>
<organism evidence="2">
    <name type="scientific">groundwater metagenome</name>
    <dbReference type="NCBI Taxonomy" id="717931"/>
    <lineage>
        <taxon>unclassified sequences</taxon>
        <taxon>metagenomes</taxon>
        <taxon>ecological metagenomes</taxon>
    </lineage>
</organism>
<keyword evidence="2" id="KW-0436">Ligase</keyword>
<proteinExistence type="predicted"/>
<accession>A0A098EB70</accession>
<sequence>MKILIAAGATKEYIDAIRFISNDSSGKMGIALLKEAIKRRHKVKFIYGSGSALTEKVIEKISNTEGVEKVINAITYDNFKKSVLNEISDCIVFICPAAISDWTVEKKDFKIKSNSEILLKLKPTEKLVKLAKQKFPDVFVVGFKAEYNISDDTLKNSAIEKLMNENLNMVVANDVALSKFGSDKSDVFLISRNTTGNKIEKIEHLKGSKTSIAGKIFTSLRSEMFKNEVF</sequence>
<protein>
    <submittedName>
        <fullName evidence="2">Putative Phosphopantothenate--cysteine ligase</fullName>
        <ecNumber evidence="2">6.3.2.5</ecNumber>
    </submittedName>
</protein>
<dbReference type="InterPro" id="IPR007085">
    <property type="entry name" value="DNA/pantothenate-metab_flavo_C"/>
</dbReference>
<evidence type="ECO:0000313" key="2">
    <source>
        <dbReference type="EMBL" id="CEG12734.1"/>
    </source>
</evidence>
<reference evidence="2" key="1">
    <citation type="submission" date="2014-09" db="EMBL/GenBank/DDBJ databases">
        <authorList>
            <person name="Probst J Alexander"/>
        </authorList>
    </citation>
    <scope>NUCLEOTIDE SEQUENCE</scope>
</reference>
<feature type="domain" description="DNA/pantothenate metabolism flavoprotein C-terminal" evidence="1">
    <location>
        <begin position="2"/>
        <end position="220"/>
    </location>
</feature>